<dbReference type="Proteomes" id="UP001479436">
    <property type="component" value="Unassembled WGS sequence"/>
</dbReference>
<dbReference type="PANTHER" id="PTHR11142">
    <property type="entry name" value="PSEUDOURIDYLATE SYNTHASE"/>
    <property type="match status" value="1"/>
</dbReference>
<sequence>MNLVTTKRWTTLRCRFNLTDIPTSSNRSKRFTFPTYFSTTTGKIQTNIALKVSYLGWDYHGFARHDPLPTIEGSLFTALKKTGLIESVEQSKYSRCGRTDAGVSAFSQVIGLEVKLKSHEETGPKIVSMLNSNLPKDIQVISWAYTKPNFDARHDCISRTYKYYFPRQKLNLDLMKEAGHKFLGTKDFRNFCKVRGAKQLTQFKRTIFQVSVEASKTLAHLQMPERQICELTICGRSFLWHQVRCMTAILFLVGQGLEAPSIVDTLLNIEETPSKPHYEMASELPLVLYDSEYQNLNWNTSTTPDLVAMYWLQRHLEREWQRKMNEAIILENLIDALGQTPVTPPSLQNTLSWSEYWNQGEVQARGAGVDVILGGGSESRVRKYTPLTERQHGIPVGELNKQYLDRKKFKLSQVLTKSNENQ</sequence>
<dbReference type="EMBL" id="JASJQH010006879">
    <property type="protein sequence ID" value="KAK9729544.1"/>
    <property type="molecule type" value="Genomic_DNA"/>
</dbReference>
<dbReference type="NCBIfam" id="TIGR00071">
    <property type="entry name" value="hisT_truA"/>
    <property type="match status" value="1"/>
</dbReference>
<dbReference type="Gene3D" id="3.30.70.580">
    <property type="entry name" value="Pseudouridine synthase I, catalytic domain, N-terminal subdomain"/>
    <property type="match status" value="1"/>
</dbReference>
<evidence type="ECO:0000256" key="2">
    <source>
        <dbReference type="ARBA" id="ARBA00022694"/>
    </source>
</evidence>
<keyword evidence="2 4" id="KW-0819">tRNA processing</keyword>
<proteinExistence type="inferred from homology"/>
<dbReference type="Gene3D" id="3.30.70.660">
    <property type="entry name" value="Pseudouridine synthase I, catalytic domain, C-terminal subdomain"/>
    <property type="match status" value="1"/>
</dbReference>
<dbReference type="GO" id="GO:0160154">
    <property type="term" value="F:tRNA pseudouridine(38/39) synthase activity"/>
    <property type="evidence" value="ECO:0007669"/>
    <property type="project" value="UniProtKB-EC"/>
</dbReference>
<dbReference type="PANTHER" id="PTHR11142:SF5">
    <property type="entry name" value="TRNA PSEUDOURIDINE(38_39) SYNTHASE"/>
    <property type="match status" value="1"/>
</dbReference>
<evidence type="ECO:0000256" key="3">
    <source>
        <dbReference type="ARBA" id="ARBA00023235"/>
    </source>
</evidence>
<dbReference type="Pfam" id="PF01416">
    <property type="entry name" value="PseudoU_synth_1"/>
    <property type="match status" value="1"/>
</dbReference>
<dbReference type="HAMAP" id="MF_00171">
    <property type="entry name" value="TruA"/>
    <property type="match status" value="1"/>
</dbReference>
<dbReference type="InterPro" id="IPR020103">
    <property type="entry name" value="PsdUridine_synth_cat_dom_sf"/>
</dbReference>
<evidence type="ECO:0000259" key="5">
    <source>
        <dbReference type="Pfam" id="PF01416"/>
    </source>
</evidence>
<comment type="similarity">
    <text evidence="1 4">Belongs to the tRNA pseudouridine synthase TruA family.</text>
</comment>
<keyword evidence="3 4" id="KW-0413">Isomerase</keyword>
<organism evidence="6 7">
    <name type="scientific">Basidiobolus ranarum</name>
    <dbReference type="NCBI Taxonomy" id="34480"/>
    <lineage>
        <taxon>Eukaryota</taxon>
        <taxon>Fungi</taxon>
        <taxon>Fungi incertae sedis</taxon>
        <taxon>Zoopagomycota</taxon>
        <taxon>Entomophthoromycotina</taxon>
        <taxon>Basidiobolomycetes</taxon>
        <taxon>Basidiobolales</taxon>
        <taxon>Basidiobolaceae</taxon>
        <taxon>Basidiobolus</taxon>
    </lineage>
</organism>
<dbReference type="InterPro" id="IPR020095">
    <property type="entry name" value="PsdUridine_synth_TruA_C"/>
</dbReference>
<dbReference type="EC" id="5.4.99.12" evidence="4"/>
<keyword evidence="7" id="KW-1185">Reference proteome</keyword>
<gene>
    <name evidence="6" type="primary">DEG1_1</name>
    <name evidence="6" type="ORF">K7432_000225</name>
</gene>
<feature type="domain" description="Pseudouridine synthase I TruA alpha/beta" evidence="5">
    <location>
        <begin position="180"/>
        <end position="293"/>
    </location>
</feature>
<name>A0ABR2WBK5_9FUNG</name>
<comment type="catalytic activity">
    <reaction evidence="4">
        <text>uridine(38/39/40) in tRNA = pseudouridine(38/39/40) in tRNA</text>
        <dbReference type="Rhea" id="RHEA:22376"/>
        <dbReference type="Rhea" id="RHEA-COMP:10085"/>
        <dbReference type="Rhea" id="RHEA-COMP:10087"/>
        <dbReference type="ChEBI" id="CHEBI:65314"/>
        <dbReference type="ChEBI" id="CHEBI:65315"/>
        <dbReference type="EC" id="5.4.99.12"/>
    </reaction>
</comment>
<evidence type="ECO:0000256" key="1">
    <source>
        <dbReference type="ARBA" id="ARBA00009375"/>
    </source>
</evidence>
<dbReference type="InterPro" id="IPR020094">
    <property type="entry name" value="TruA/RsuA/RluB/E/F_N"/>
</dbReference>
<reference evidence="6 7" key="1">
    <citation type="submission" date="2023-04" db="EMBL/GenBank/DDBJ databases">
        <title>Genome of Basidiobolus ranarum AG-B5.</title>
        <authorList>
            <person name="Stajich J.E."/>
            <person name="Carter-House D."/>
            <person name="Gryganskyi A."/>
        </authorList>
    </citation>
    <scope>NUCLEOTIDE SEQUENCE [LARGE SCALE GENOMIC DNA]</scope>
    <source>
        <strain evidence="6 7">AG-B5</strain>
    </source>
</reference>
<evidence type="ECO:0000313" key="6">
    <source>
        <dbReference type="EMBL" id="KAK9729544.1"/>
    </source>
</evidence>
<dbReference type="InterPro" id="IPR001406">
    <property type="entry name" value="PsdUridine_synth_TruA"/>
</dbReference>
<protein>
    <recommendedName>
        <fullName evidence="4">tRNA pseudouridine synthase</fullName>
        <ecNumber evidence="4">5.4.99.12</ecNumber>
    </recommendedName>
</protein>
<dbReference type="InterPro" id="IPR020097">
    <property type="entry name" value="PsdUridine_synth_TruA_a/b_dom"/>
</dbReference>
<comment type="caution">
    <text evidence="6">The sequence shown here is derived from an EMBL/GenBank/DDBJ whole genome shotgun (WGS) entry which is preliminary data.</text>
</comment>
<evidence type="ECO:0000313" key="7">
    <source>
        <dbReference type="Proteomes" id="UP001479436"/>
    </source>
</evidence>
<dbReference type="SUPFAM" id="SSF55120">
    <property type="entry name" value="Pseudouridine synthase"/>
    <property type="match status" value="1"/>
</dbReference>
<evidence type="ECO:0000256" key="4">
    <source>
        <dbReference type="RuleBase" id="RU003792"/>
    </source>
</evidence>
<accession>A0ABR2WBK5</accession>